<keyword evidence="4" id="KW-1185">Reference proteome</keyword>
<dbReference type="PROSITE" id="PS50088">
    <property type="entry name" value="ANK_REPEAT"/>
    <property type="match status" value="1"/>
</dbReference>
<dbReference type="AlphaFoldDB" id="A0A0D3KZ14"/>
<dbReference type="PROSITE" id="PS50297">
    <property type="entry name" value="ANK_REP_REGION"/>
    <property type="match status" value="1"/>
</dbReference>
<dbReference type="SUPFAM" id="SSF48403">
    <property type="entry name" value="Ankyrin repeat"/>
    <property type="match status" value="1"/>
</dbReference>
<dbReference type="RefSeq" id="XP_005793428.1">
    <property type="nucleotide sequence ID" value="XM_005793371.1"/>
</dbReference>
<reference evidence="4" key="1">
    <citation type="journal article" date="2013" name="Nature">
        <title>Pan genome of the phytoplankton Emiliania underpins its global distribution.</title>
        <authorList>
            <person name="Read B.A."/>
            <person name="Kegel J."/>
            <person name="Klute M.J."/>
            <person name="Kuo A."/>
            <person name="Lefebvre S.C."/>
            <person name="Maumus F."/>
            <person name="Mayer C."/>
            <person name="Miller J."/>
            <person name="Monier A."/>
            <person name="Salamov A."/>
            <person name="Young J."/>
            <person name="Aguilar M."/>
            <person name="Claverie J.M."/>
            <person name="Frickenhaus S."/>
            <person name="Gonzalez K."/>
            <person name="Herman E.K."/>
            <person name="Lin Y.C."/>
            <person name="Napier J."/>
            <person name="Ogata H."/>
            <person name="Sarno A.F."/>
            <person name="Shmutz J."/>
            <person name="Schroeder D."/>
            <person name="de Vargas C."/>
            <person name="Verret F."/>
            <person name="von Dassow P."/>
            <person name="Valentin K."/>
            <person name="Van de Peer Y."/>
            <person name="Wheeler G."/>
            <person name="Dacks J.B."/>
            <person name="Delwiche C.F."/>
            <person name="Dyhrman S.T."/>
            <person name="Glockner G."/>
            <person name="John U."/>
            <person name="Richards T."/>
            <person name="Worden A.Z."/>
            <person name="Zhang X."/>
            <person name="Grigoriev I.V."/>
            <person name="Allen A.E."/>
            <person name="Bidle K."/>
            <person name="Borodovsky M."/>
            <person name="Bowler C."/>
            <person name="Brownlee C."/>
            <person name="Cock J.M."/>
            <person name="Elias M."/>
            <person name="Gladyshev V.N."/>
            <person name="Groth M."/>
            <person name="Guda C."/>
            <person name="Hadaegh A."/>
            <person name="Iglesias-Rodriguez M.D."/>
            <person name="Jenkins J."/>
            <person name="Jones B.M."/>
            <person name="Lawson T."/>
            <person name="Leese F."/>
            <person name="Lindquist E."/>
            <person name="Lobanov A."/>
            <person name="Lomsadze A."/>
            <person name="Malik S.B."/>
            <person name="Marsh M.E."/>
            <person name="Mackinder L."/>
            <person name="Mock T."/>
            <person name="Mueller-Roeber B."/>
            <person name="Pagarete A."/>
            <person name="Parker M."/>
            <person name="Probert I."/>
            <person name="Quesneville H."/>
            <person name="Raines C."/>
            <person name="Rensing S.A."/>
            <person name="Riano-Pachon D.M."/>
            <person name="Richier S."/>
            <person name="Rokitta S."/>
            <person name="Shiraiwa Y."/>
            <person name="Soanes D.M."/>
            <person name="van der Giezen M."/>
            <person name="Wahlund T.M."/>
            <person name="Williams B."/>
            <person name="Wilson W."/>
            <person name="Wolfe G."/>
            <person name="Wurch L.L."/>
        </authorList>
    </citation>
    <scope>NUCLEOTIDE SEQUENCE</scope>
</reference>
<dbReference type="Gene3D" id="1.25.40.20">
    <property type="entry name" value="Ankyrin repeat-containing domain"/>
    <property type="match status" value="1"/>
</dbReference>
<evidence type="ECO:0000256" key="2">
    <source>
        <dbReference type="SAM" id="MobiDB-lite"/>
    </source>
</evidence>
<name>A0A0D3KZ14_EMIH1</name>
<sequence>MTSESSASPSPDQQRKQEKRERKREKKEKKRERKREKKRRRERPRAEAPLEEATADVAGREFCSALRLGHAAEVAALLQSRPGLLRMRICLPGESELVRLLAPATVWSVVHEAVFRCTTTGERMGTTALARLSERGAVSLQIAQPATSRVSSRAELSTGAVGVLASVLRSCDDQSLDASRLVPTDAADAADADADLIDGQSLSAHDAVPPKRRRASVSSSSAAAAAAAAAAGGRTSLDAPPADWLDSRLDDSRAAPPPPNQRARVVEEAPLHAPLHVAAWRGSQPAVEMLLIAGADLLAPSAASGLLPVHVACDPRSPAYQQADAGGAGPSDVAARLRADVPAAFWSRGCDPAPLGIAPPPSSYSERVARRLASYRDLDNPLGEGEYDY</sequence>
<dbReference type="InterPro" id="IPR036770">
    <property type="entry name" value="Ankyrin_rpt-contain_sf"/>
</dbReference>
<feature type="region of interest" description="Disordered" evidence="2">
    <location>
        <begin position="1"/>
        <end position="52"/>
    </location>
</feature>
<dbReference type="GeneID" id="17286269"/>
<dbReference type="EnsemblProtists" id="EOD40999">
    <property type="protein sequence ID" value="EOD40999"/>
    <property type="gene ID" value="EMIHUDRAFT_466378"/>
</dbReference>
<dbReference type="HOGENOM" id="CLU_651247_0_0_1"/>
<evidence type="ECO:0000256" key="1">
    <source>
        <dbReference type="PROSITE-ProRule" id="PRU00023"/>
    </source>
</evidence>
<feature type="compositionally biased region" description="Basic residues" evidence="2">
    <location>
        <begin position="21"/>
        <end position="43"/>
    </location>
</feature>
<dbReference type="Proteomes" id="UP000013827">
    <property type="component" value="Unassembled WGS sequence"/>
</dbReference>
<evidence type="ECO:0000313" key="3">
    <source>
        <dbReference type="EnsemblProtists" id="EOD40999"/>
    </source>
</evidence>
<organism evidence="3 4">
    <name type="scientific">Emiliania huxleyi (strain CCMP1516)</name>
    <dbReference type="NCBI Taxonomy" id="280463"/>
    <lineage>
        <taxon>Eukaryota</taxon>
        <taxon>Haptista</taxon>
        <taxon>Haptophyta</taxon>
        <taxon>Prymnesiophyceae</taxon>
        <taxon>Isochrysidales</taxon>
        <taxon>Noelaerhabdaceae</taxon>
        <taxon>Emiliania</taxon>
    </lineage>
</organism>
<dbReference type="PaxDb" id="2903-EOD40999"/>
<reference evidence="3" key="2">
    <citation type="submission" date="2024-10" db="UniProtKB">
        <authorList>
            <consortium name="EnsemblProtists"/>
        </authorList>
    </citation>
    <scope>IDENTIFICATION</scope>
</reference>
<keyword evidence="1" id="KW-0040">ANK repeat</keyword>
<evidence type="ECO:0008006" key="5">
    <source>
        <dbReference type="Google" id="ProtNLM"/>
    </source>
</evidence>
<feature type="region of interest" description="Disordered" evidence="2">
    <location>
        <begin position="230"/>
        <end position="263"/>
    </location>
</feature>
<proteinExistence type="predicted"/>
<accession>A0A0D3KZ14</accession>
<dbReference type="InterPro" id="IPR002110">
    <property type="entry name" value="Ankyrin_rpt"/>
</dbReference>
<dbReference type="KEGG" id="ehx:EMIHUDRAFT_466378"/>
<evidence type="ECO:0000313" key="4">
    <source>
        <dbReference type="Proteomes" id="UP000013827"/>
    </source>
</evidence>
<feature type="repeat" description="ANK" evidence="1">
    <location>
        <begin position="270"/>
        <end position="302"/>
    </location>
</feature>
<protein>
    <recommendedName>
        <fullName evidence="5">ANK_REP_REGION domain-containing protein</fullName>
    </recommendedName>
</protein>
<feature type="compositionally biased region" description="Polar residues" evidence="2">
    <location>
        <begin position="1"/>
        <end position="12"/>
    </location>
</feature>
<feature type="region of interest" description="Disordered" evidence="2">
    <location>
        <begin position="201"/>
        <end position="220"/>
    </location>
</feature>